<keyword evidence="3 7" id="KW-0812">Transmembrane</keyword>
<accession>A0A6J1SQN1</accession>
<feature type="transmembrane region" description="Helical" evidence="7">
    <location>
        <begin position="475"/>
        <end position="500"/>
    </location>
</feature>
<feature type="transmembrane region" description="Helical" evidence="7">
    <location>
        <begin position="443"/>
        <end position="463"/>
    </location>
</feature>
<dbReference type="Proteomes" id="UP000504606">
    <property type="component" value="Unplaced"/>
</dbReference>
<feature type="transmembrane region" description="Helical" evidence="7">
    <location>
        <begin position="296"/>
        <end position="314"/>
    </location>
</feature>
<organism evidence="9 11">
    <name type="scientific">Frankliniella occidentalis</name>
    <name type="common">Western flower thrips</name>
    <name type="synonym">Euthrips occidentalis</name>
    <dbReference type="NCBI Taxonomy" id="133901"/>
    <lineage>
        <taxon>Eukaryota</taxon>
        <taxon>Metazoa</taxon>
        <taxon>Ecdysozoa</taxon>
        <taxon>Arthropoda</taxon>
        <taxon>Hexapoda</taxon>
        <taxon>Insecta</taxon>
        <taxon>Pterygota</taxon>
        <taxon>Neoptera</taxon>
        <taxon>Paraneoptera</taxon>
        <taxon>Thysanoptera</taxon>
        <taxon>Terebrantia</taxon>
        <taxon>Thripoidea</taxon>
        <taxon>Thripidae</taxon>
        <taxon>Frankliniella</taxon>
    </lineage>
</organism>
<keyword evidence="5 7" id="KW-0472">Membrane</keyword>
<feature type="compositionally biased region" description="Polar residues" evidence="6">
    <location>
        <begin position="524"/>
        <end position="535"/>
    </location>
</feature>
<evidence type="ECO:0000256" key="2">
    <source>
        <dbReference type="ARBA" id="ARBA00007367"/>
    </source>
</evidence>
<name>A0A6J1SQN1_FRAOC</name>
<feature type="transmembrane region" description="Helical" evidence="7">
    <location>
        <begin position="409"/>
        <end position="431"/>
    </location>
</feature>
<feature type="transmembrane region" description="Helical" evidence="7">
    <location>
        <begin position="379"/>
        <end position="397"/>
    </location>
</feature>
<evidence type="ECO:0000256" key="5">
    <source>
        <dbReference type="ARBA" id="ARBA00023136"/>
    </source>
</evidence>
<sequence>MNPPEVVSDTRTTQQDLEENGQTSATITDDSASNQKTDREPTAIEDAKVHCCIKTLSKISANVSPNLICPMMTKLHFLATRLEIYAMLGALFYVVISFPWAESIRDSALQLAGLYITAQLFGVVTGFARLPPLLGMLLAGVLLRHVGFFHAEGLFLKFTATLRTTAMTMILIRAGLGLDASALLRLSMVVVRLSLIPCTIEAATVAVMSHFLLNFPWQWGFLLGFVVASVSPAVVVPSLIVLQSNGYGENKGVATLVIASSSIDNIFSITVFGVVLSTIFSKGSVTEVIMQGPSEVLIGITWGFLMGIISIYIPHWEESSVTQLRTIMVGASGLLTVLGSQLVDYTGAGPLGCIVGSFVAACGWKAFSPVTSYAPVLVNMNECWLFFQPFLFALIGTEINLKTLDLDNTLLGLGIIFVGVLVRICICCLAVQGCGFNLKETLFVGLSWLPKATVQAVLGPVALDMARSTDDHTTIHYASQVLTIAVLSIILTAPIGAIAIQHLGPVLLTRSKREESGNEVGQPRGQQSTELQMIN</sequence>
<evidence type="ECO:0000256" key="1">
    <source>
        <dbReference type="ARBA" id="ARBA00004141"/>
    </source>
</evidence>
<proteinExistence type="inferred from homology"/>
<evidence type="ECO:0000256" key="3">
    <source>
        <dbReference type="ARBA" id="ARBA00022692"/>
    </source>
</evidence>
<keyword evidence="9" id="KW-1185">Reference proteome</keyword>
<dbReference type="Pfam" id="PF00999">
    <property type="entry name" value="Na_H_Exchanger"/>
    <property type="match status" value="1"/>
</dbReference>
<dbReference type="GO" id="GO:0015297">
    <property type="term" value="F:antiporter activity"/>
    <property type="evidence" value="ECO:0007669"/>
    <property type="project" value="InterPro"/>
</dbReference>
<reference evidence="10 11" key="1">
    <citation type="submission" date="2025-04" db="UniProtKB">
        <authorList>
            <consortium name="RefSeq"/>
        </authorList>
    </citation>
    <scope>IDENTIFICATION</scope>
    <source>
        <tissue evidence="10 11">Whole organism</tissue>
    </source>
</reference>
<evidence type="ECO:0000313" key="10">
    <source>
        <dbReference type="RefSeq" id="XP_052129446.1"/>
    </source>
</evidence>
<feature type="transmembrane region" description="Helical" evidence="7">
    <location>
        <begin position="349"/>
        <end position="367"/>
    </location>
</feature>
<comment type="similarity">
    <text evidence="2">Belongs to the monovalent cation:proton antiporter 1 (CPA1) transporter (TC 2.A.36) family.</text>
</comment>
<feature type="region of interest" description="Disordered" evidence="6">
    <location>
        <begin position="1"/>
        <end position="40"/>
    </location>
</feature>
<feature type="transmembrane region" description="Helical" evidence="7">
    <location>
        <begin position="82"/>
        <end position="101"/>
    </location>
</feature>
<evidence type="ECO:0000259" key="8">
    <source>
        <dbReference type="Pfam" id="PF00999"/>
    </source>
</evidence>
<feature type="transmembrane region" description="Helical" evidence="7">
    <location>
        <begin position="219"/>
        <end position="242"/>
    </location>
</feature>
<feature type="region of interest" description="Disordered" evidence="6">
    <location>
        <begin position="514"/>
        <end position="535"/>
    </location>
</feature>
<dbReference type="InterPro" id="IPR006153">
    <property type="entry name" value="Cation/H_exchanger_TM"/>
</dbReference>
<feature type="transmembrane region" description="Helical" evidence="7">
    <location>
        <begin position="193"/>
        <end position="213"/>
    </location>
</feature>
<dbReference type="AlphaFoldDB" id="A0A6J1SQN1"/>
<comment type="subcellular location">
    <subcellularLocation>
        <location evidence="1">Membrane</location>
        <topology evidence="1">Multi-pass membrane protein</topology>
    </subcellularLocation>
</comment>
<feature type="transmembrane region" description="Helical" evidence="7">
    <location>
        <begin position="254"/>
        <end position="276"/>
    </location>
</feature>
<evidence type="ECO:0000313" key="11">
    <source>
        <dbReference type="RefSeq" id="XP_052129453.1"/>
    </source>
</evidence>
<dbReference type="RefSeq" id="XP_052129453.1">
    <property type="nucleotide sequence ID" value="XM_052273493.1"/>
</dbReference>
<dbReference type="GeneID" id="113209671"/>
<evidence type="ECO:0000313" key="9">
    <source>
        <dbReference type="Proteomes" id="UP000504606"/>
    </source>
</evidence>
<keyword evidence="4 7" id="KW-1133">Transmembrane helix</keyword>
<dbReference type="GO" id="GO:1902600">
    <property type="term" value="P:proton transmembrane transport"/>
    <property type="evidence" value="ECO:0007669"/>
    <property type="project" value="InterPro"/>
</dbReference>
<dbReference type="RefSeq" id="XP_052129446.1">
    <property type="nucleotide sequence ID" value="XM_052273486.1"/>
</dbReference>
<protein>
    <submittedName>
        <fullName evidence="10 11">Sodium/hydrogen exchanger 9B2-like</fullName>
    </submittedName>
</protein>
<dbReference type="OrthoDB" id="423807at2759"/>
<evidence type="ECO:0000256" key="6">
    <source>
        <dbReference type="SAM" id="MobiDB-lite"/>
    </source>
</evidence>
<dbReference type="PANTHER" id="PTHR31102">
    <property type="match status" value="1"/>
</dbReference>
<feature type="domain" description="Cation/H+ exchanger transmembrane" evidence="8">
    <location>
        <begin position="118"/>
        <end position="501"/>
    </location>
</feature>
<dbReference type="Gene3D" id="1.20.1530.20">
    <property type="match status" value="1"/>
</dbReference>
<dbReference type="PANTHER" id="PTHR31102:SF1">
    <property type="entry name" value="CATION_H+ EXCHANGER DOMAIN-CONTAINING PROTEIN"/>
    <property type="match status" value="1"/>
</dbReference>
<gene>
    <name evidence="10 11" type="primary">LOC113209671</name>
</gene>
<evidence type="ECO:0000256" key="7">
    <source>
        <dbReference type="SAM" id="Phobius"/>
    </source>
</evidence>
<dbReference type="KEGG" id="foc:113209671"/>
<dbReference type="GO" id="GO:0016020">
    <property type="term" value="C:membrane"/>
    <property type="evidence" value="ECO:0007669"/>
    <property type="project" value="UniProtKB-SubCell"/>
</dbReference>
<evidence type="ECO:0000256" key="4">
    <source>
        <dbReference type="ARBA" id="ARBA00022989"/>
    </source>
</evidence>
<dbReference type="InterPro" id="IPR038770">
    <property type="entry name" value="Na+/solute_symporter_sf"/>
</dbReference>
<feature type="compositionally biased region" description="Polar residues" evidence="6">
    <location>
        <begin position="9"/>
        <end position="35"/>
    </location>
</feature>
<dbReference type="InterPro" id="IPR051843">
    <property type="entry name" value="CPA1_transporter"/>
</dbReference>